<feature type="transmembrane region" description="Helical" evidence="6">
    <location>
        <begin position="112"/>
        <end position="134"/>
    </location>
</feature>
<evidence type="ECO:0000259" key="7">
    <source>
        <dbReference type="Pfam" id="PF00892"/>
    </source>
</evidence>
<feature type="transmembrane region" description="Helical" evidence="6">
    <location>
        <begin position="229"/>
        <end position="252"/>
    </location>
</feature>
<proteinExistence type="inferred from homology"/>
<dbReference type="InterPro" id="IPR000620">
    <property type="entry name" value="EamA_dom"/>
</dbReference>
<dbReference type="SUPFAM" id="SSF103481">
    <property type="entry name" value="Multidrug resistance efflux transporter EmrE"/>
    <property type="match status" value="2"/>
</dbReference>
<evidence type="ECO:0000256" key="3">
    <source>
        <dbReference type="ARBA" id="ARBA00022692"/>
    </source>
</evidence>
<keyword evidence="4 6" id="KW-1133">Transmembrane helix</keyword>
<gene>
    <name evidence="8" type="ORF">ABIE21_002854</name>
</gene>
<keyword evidence="3 6" id="KW-0812">Transmembrane</keyword>
<dbReference type="InterPro" id="IPR037185">
    <property type="entry name" value="EmrE-like"/>
</dbReference>
<evidence type="ECO:0000256" key="2">
    <source>
        <dbReference type="ARBA" id="ARBA00007362"/>
    </source>
</evidence>
<dbReference type="Proteomes" id="UP001549257">
    <property type="component" value="Unassembled WGS sequence"/>
</dbReference>
<feature type="domain" description="EamA" evidence="7">
    <location>
        <begin position="25"/>
        <end position="153"/>
    </location>
</feature>
<comment type="caution">
    <text evidence="8">The sequence shown here is derived from an EMBL/GenBank/DDBJ whole genome shotgun (WGS) entry which is preliminary data.</text>
</comment>
<feature type="transmembrane region" description="Helical" evidence="6">
    <location>
        <begin position="141"/>
        <end position="162"/>
    </location>
</feature>
<evidence type="ECO:0000256" key="4">
    <source>
        <dbReference type="ARBA" id="ARBA00022989"/>
    </source>
</evidence>
<dbReference type="EMBL" id="JBEPSJ010000003">
    <property type="protein sequence ID" value="MET4583335.1"/>
    <property type="molecule type" value="Genomic_DNA"/>
</dbReference>
<dbReference type="Pfam" id="PF00892">
    <property type="entry name" value="EamA"/>
    <property type="match status" value="2"/>
</dbReference>
<dbReference type="RefSeq" id="WP_354025493.1">
    <property type="nucleotide sequence ID" value="NZ_JBEPSJ010000003.1"/>
</dbReference>
<organism evidence="8 9">
    <name type="scientific">Conyzicola nivalis</name>
    <dbReference type="NCBI Taxonomy" id="1477021"/>
    <lineage>
        <taxon>Bacteria</taxon>
        <taxon>Bacillati</taxon>
        <taxon>Actinomycetota</taxon>
        <taxon>Actinomycetes</taxon>
        <taxon>Micrococcales</taxon>
        <taxon>Microbacteriaceae</taxon>
        <taxon>Conyzicola</taxon>
    </lineage>
</organism>
<dbReference type="InterPro" id="IPR050638">
    <property type="entry name" value="AA-Vitamin_Transporters"/>
</dbReference>
<comment type="similarity">
    <text evidence="2">Belongs to the EamA transporter family.</text>
</comment>
<sequence length="343" mass="35139">MRAHDNVIDAEPVTASAVSRLWIPGAGLGFLGVLAFSFSLPANKLAVAGIDPLGVTVLRAAAAGVLAAGYLLAVRARLPRWSDLRDLGLSSLGVVIGFPLFSSLALTTSGSGHSAVILGLLPALTAVFAALVGGERLPRGFWLASGAGVLVLVGYLLVHQYLETGDLSVGIGDFWMLAAAASAGYGYAMGGRQAKVMGGARAISWSLVIVLPVSAPIAAVVFATQSFDFTTGVVIGMLYITVISQFLGFFAWYGGLARGGIARVGQLQQVQPLLTLAWAALILGEDFDPWTIVVGVAIAGLVWAAQRARFAAAPGVEAVVAAPDAAAAALRTEGQAIDVHAAH</sequence>
<evidence type="ECO:0000256" key="6">
    <source>
        <dbReference type="SAM" id="Phobius"/>
    </source>
</evidence>
<evidence type="ECO:0000313" key="9">
    <source>
        <dbReference type="Proteomes" id="UP001549257"/>
    </source>
</evidence>
<feature type="transmembrane region" description="Helical" evidence="6">
    <location>
        <begin position="174"/>
        <end position="190"/>
    </location>
</feature>
<comment type="subcellular location">
    <subcellularLocation>
        <location evidence="1">Membrane</location>
        <topology evidence="1">Multi-pass membrane protein</topology>
    </subcellularLocation>
</comment>
<feature type="transmembrane region" description="Helical" evidence="6">
    <location>
        <begin position="202"/>
        <end position="223"/>
    </location>
</feature>
<keyword evidence="9" id="KW-1185">Reference proteome</keyword>
<feature type="transmembrane region" description="Helical" evidence="6">
    <location>
        <begin position="52"/>
        <end position="74"/>
    </location>
</feature>
<evidence type="ECO:0000256" key="1">
    <source>
        <dbReference type="ARBA" id="ARBA00004141"/>
    </source>
</evidence>
<dbReference type="PANTHER" id="PTHR32322:SF2">
    <property type="entry name" value="EAMA DOMAIN-CONTAINING PROTEIN"/>
    <property type="match status" value="1"/>
</dbReference>
<feature type="transmembrane region" description="Helical" evidence="6">
    <location>
        <begin position="21"/>
        <end position="40"/>
    </location>
</feature>
<feature type="transmembrane region" description="Helical" evidence="6">
    <location>
        <begin position="86"/>
        <end position="106"/>
    </location>
</feature>
<name>A0ABV2QRZ0_9MICO</name>
<reference evidence="8 9" key="1">
    <citation type="submission" date="2024-06" db="EMBL/GenBank/DDBJ databases">
        <title>Sorghum-associated microbial communities from plants grown in Nebraska, USA.</title>
        <authorList>
            <person name="Schachtman D."/>
        </authorList>
    </citation>
    <scope>NUCLEOTIDE SEQUENCE [LARGE SCALE GENOMIC DNA]</scope>
    <source>
        <strain evidence="8 9">2857</strain>
    </source>
</reference>
<feature type="domain" description="EamA" evidence="7">
    <location>
        <begin position="171"/>
        <end position="298"/>
    </location>
</feature>
<accession>A0ABV2QRZ0</accession>
<evidence type="ECO:0000256" key="5">
    <source>
        <dbReference type="ARBA" id="ARBA00023136"/>
    </source>
</evidence>
<dbReference type="PANTHER" id="PTHR32322">
    <property type="entry name" value="INNER MEMBRANE TRANSPORTER"/>
    <property type="match status" value="1"/>
</dbReference>
<keyword evidence="5 6" id="KW-0472">Membrane</keyword>
<protein>
    <submittedName>
        <fullName evidence="8">Drug/metabolite transporter (DMT)-like permease</fullName>
    </submittedName>
</protein>
<evidence type="ECO:0000313" key="8">
    <source>
        <dbReference type="EMBL" id="MET4583335.1"/>
    </source>
</evidence>